<evidence type="ECO:0000313" key="2">
    <source>
        <dbReference type="EMBL" id="WVY90080.1"/>
    </source>
</evidence>
<proteinExistence type="predicted"/>
<protein>
    <submittedName>
        <fullName evidence="2">Uncharacterized protein</fullName>
    </submittedName>
</protein>
<reference evidence="2 3" key="1">
    <citation type="journal article" date="2023" name="Life. Sci Alliance">
        <title>Evolutionary insights into 3D genome organization and epigenetic landscape of Vigna mungo.</title>
        <authorList>
            <person name="Junaid A."/>
            <person name="Singh B."/>
            <person name="Bhatia S."/>
        </authorList>
    </citation>
    <scope>NUCLEOTIDE SEQUENCE [LARGE SCALE GENOMIC DNA]</scope>
    <source>
        <strain evidence="2">Urdbean</strain>
    </source>
</reference>
<gene>
    <name evidence="2" type="ORF">V8G54_035594</name>
</gene>
<dbReference type="Proteomes" id="UP001374535">
    <property type="component" value="Chromosome 11"/>
</dbReference>
<evidence type="ECO:0000256" key="1">
    <source>
        <dbReference type="SAM" id="Phobius"/>
    </source>
</evidence>
<evidence type="ECO:0000313" key="3">
    <source>
        <dbReference type="Proteomes" id="UP001374535"/>
    </source>
</evidence>
<feature type="transmembrane region" description="Helical" evidence="1">
    <location>
        <begin position="9"/>
        <end position="27"/>
    </location>
</feature>
<keyword evidence="1" id="KW-1133">Transmembrane helix</keyword>
<keyword evidence="3" id="KW-1185">Reference proteome</keyword>
<accession>A0AAQ3MFQ8</accession>
<keyword evidence="1" id="KW-0472">Membrane</keyword>
<sequence>MVIICRSRSILVFIHSVVCFCFLWWFFRRFLCLLFRDFMWNSWYCYGDSFTIKLSLNLVHVTIIWNLIRCIETNPYIVSKRSFTMNSNPCKTVFNLSTHMLTCKSIRKMNAQDD</sequence>
<organism evidence="2 3">
    <name type="scientific">Vigna mungo</name>
    <name type="common">Black gram</name>
    <name type="synonym">Phaseolus mungo</name>
    <dbReference type="NCBI Taxonomy" id="3915"/>
    <lineage>
        <taxon>Eukaryota</taxon>
        <taxon>Viridiplantae</taxon>
        <taxon>Streptophyta</taxon>
        <taxon>Embryophyta</taxon>
        <taxon>Tracheophyta</taxon>
        <taxon>Spermatophyta</taxon>
        <taxon>Magnoliopsida</taxon>
        <taxon>eudicotyledons</taxon>
        <taxon>Gunneridae</taxon>
        <taxon>Pentapetalae</taxon>
        <taxon>rosids</taxon>
        <taxon>fabids</taxon>
        <taxon>Fabales</taxon>
        <taxon>Fabaceae</taxon>
        <taxon>Papilionoideae</taxon>
        <taxon>50 kb inversion clade</taxon>
        <taxon>NPAAA clade</taxon>
        <taxon>indigoferoid/millettioid clade</taxon>
        <taxon>Phaseoleae</taxon>
        <taxon>Vigna</taxon>
    </lineage>
</organism>
<dbReference type="EMBL" id="CP144690">
    <property type="protein sequence ID" value="WVY90080.1"/>
    <property type="molecule type" value="Genomic_DNA"/>
</dbReference>
<keyword evidence="1" id="KW-0812">Transmembrane</keyword>
<dbReference type="AlphaFoldDB" id="A0AAQ3MFQ8"/>
<name>A0AAQ3MFQ8_VIGMU</name>